<dbReference type="AlphaFoldDB" id="A0A9W7ME99"/>
<name>A0A9W7ME99_HIBTR</name>
<dbReference type="GO" id="GO:0061630">
    <property type="term" value="F:ubiquitin protein ligase activity"/>
    <property type="evidence" value="ECO:0007669"/>
    <property type="project" value="UniProtKB-UniRule"/>
</dbReference>
<evidence type="ECO:0000259" key="7">
    <source>
        <dbReference type="PROSITE" id="PS51698"/>
    </source>
</evidence>
<dbReference type="FunFam" id="3.30.40.10:FF:000442">
    <property type="entry name" value="RING-type E3 ubiquitin transferase"/>
    <property type="match status" value="1"/>
</dbReference>
<dbReference type="OrthoDB" id="10064100at2759"/>
<dbReference type="GO" id="GO:0016567">
    <property type="term" value="P:protein ubiquitination"/>
    <property type="evidence" value="ECO:0007669"/>
    <property type="project" value="UniProtKB-UniRule"/>
</dbReference>
<evidence type="ECO:0000256" key="1">
    <source>
        <dbReference type="ARBA" id="ARBA00000900"/>
    </source>
</evidence>
<dbReference type="PROSITE" id="PS51698">
    <property type="entry name" value="U_BOX"/>
    <property type="match status" value="1"/>
</dbReference>
<dbReference type="CDD" id="cd16664">
    <property type="entry name" value="RING-Ubox_PUB"/>
    <property type="match status" value="1"/>
</dbReference>
<dbReference type="Gene3D" id="3.30.40.10">
    <property type="entry name" value="Zinc/RING finger domain, C3HC4 (zinc finger)"/>
    <property type="match status" value="1"/>
</dbReference>
<dbReference type="PANTHER" id="PTHR22849:SF139">
    <property type="entry name" value="U-BOX DOMAIN-CONTAINING PROTEIN"/>
    <property type="match status" value="1"/>
</dbReference>
<sequence>MISSWRRRRAAKREGKLQQQRSEDGEIEFELTVPREFRCPISLDLMKDPVTLSTGITYDRQSIDKWIEAGNFTCPLTNQVLRTLEPRICWVIQ</sequence>
<keyword evidence="9" id="KW-1185">Reference proteome</keyword>
<gene>
    <name evidence="8" type="ORF">HRI_003514100</name>
</gene>
<evidence type="ECO:0000313" key="8">
    <source>
        <dbReference type="EMBL" id="GMI98448.1"/>
    </source>
</evidence>
<dbReference type="InterPro" id="IPR013083">
    <property type="entry name" value="Znf_RING/FYVE/PHD"/>
</dbReference>
<evidence type="ECO:0000313" key="9">
    <source>
        <dbReference type="Proteomes" id="UP001165190"/>
    </source>
</evidence>
<dbReference type="PANTHER" id="PTHR22849">
    <property type="entry name" value="WDSAM1 PROTEIN"/>
    <property type="match status" value="1"/>
</dbReference>
<dbReference type="EC" id="2.3.2.27" evidence="5"/>
<comment type="pathway">
    <text evidence="2 5">Protein modification; protein ubiquitination.</text>
</comment>
<feature type="compositionally biased region" description="Basic residues" evidence="6">
    <location>
        <begin position="1"/>
        <end position="11"/>
    </location>
</feature>
<comment type="catalytic activity">
    <reaction evidence="1 5">
        <text>S-ubiquitinyl-[E2 ubiquitin-conjugating enzyme]-L-cysteine + [acceptor protein]-L-lysine = [E2 ubiquitin-conjugating enzyme]-L-cysteine + N(6)-ubiquitinyl-[acceptor protein]-L-lysine.</text>
        <dbReference type="EC" id="2.3.2.27"/>
    </reaction>
</comment>
<evidence type="ECO:0000256" key="4">
    <source>
        <dbReference type="ARBA" id="ARBA00022786"/>
    </source>
</evidence>
<accession>A0A9W7ME99</accession>
<feature type="compositionally biased region" description="Basic and acidic residues" evidence="6">
    <location>
        <begin position="12"/>
        <end position="24"/>
    </location>
</feature>
<proteinExistence type="predicted"/>
<evidence type="ECO:0000256" key="5">
    <source>
        <dbReference type="RuleBase" id="RU369093"/>
    </source>
</evidence>
<dbReference type="Pfam" id="PF04564">
    <property type="entry name" value="U-box"/>
    <property type="match status" value="1"/>
</dbReference>
<dbReference type="InterPro" id="IPR045185">
    <property type="entry name" value="PUB22/23/24-like"/>
</dbReference>
<comment type="function">
    <text evidence="5">Functions as an E3 ubiquitin ligase.</text>
</comment>
<comment type="caution">
    <text evidence="8">The sequence shown here is derived from an EMBL/GenBank/DDBJ whole genome shotgun (WGS) entry which is preliminary data.</text>
</comment>
<keyword evidence="4 5" id="KW-0833">Ubl conjugation pathway</keyword>
<dbReference type="EMBL" id="BSYR01000031">
    <property type="protein sequence ID" value="GMI98448.1"/>
    <property type="molecule type" value="Genomic_DNA"/>
</dbReference>
<protein>
    <recommendedName>
        <fullName evidence="5 7">U-box domain-containing protein</fullName>
        <ecNumber evidence="5">2.3.2.27</ecNumber>
    </recommendedName>
    <alternativeName>
        <fullName evidence="5">RING-type E3 ubiquitin transferase PUB</fullName>
    </alternativeName>
</protein>
<feature type="region of interest" description="Disordered" evidence="6">
    <location>
        <begin position="1"/>
        <end position="24"/>
    </location>
</feature>
<dbReference type="SUPFAM" id="SSF57850">
    <property type="entry name" value="RING/U-box"/>
    <property type="match status" value="1"/>
</dbReference>
<reference evidence="8" key="1">
    <citation type="submission" date="2023-05" db="EMBL/GenBank/DDBJ databases">
        <title>Genome and transcriptome analyses reveal genes involved in the formation of fine ridges on petal epidermal cells in Hibiscus trionum.</title>
        <authorList>
            <person name="Koshimizu S."/>
            <person name="Masuda S."/>
            <person name="Ishii T."/>
            <person name="Shirasu K."/>
            <person name="Hoshino A."/>
            <person name="Arita M."/>
        </authorList>
    </citation>
    <scope>NUCLEOTIDE SEQUENCE</scope>
    <source>
        <strain evidence="8">Hamamatsu line</strain>
    </source>
</reference>
<keyword evidence="3 5" id="KW-0808">Transferase</keyword>
<dbReference type="InterPro" id="IPR003613">
    <property type="entry name" value="Ubox_domain"/>
</dbReference>
<dbReference type="Proteomes" id="UP001165190">
    <property type="component" value="Unassembled WGS sequence"/>
</dbReference>
<feature type="domain" description="U-box" evidence="7">
    <location>
        <begin position="32"/>
        <end position="93"/>
    </location>
</feature>
<organism evidence="8 9">
    <name type="scientific">Hibiscus trionum</name>
    <name type="common">Flower of an hour</name>
    <dbReference type="NCBI Taxonomy" id="183268"/>
    <lineage>
        <taxon>Eukaryota</taxon>
        <taxon>Viridiplantae</taxon>
        <taxon>Streptophyta</taxon>
        <taxon>Embryophyta</taxon>
        <taxon>Tracheophyta</taxon>
        <taxon>Spermatophyta</taxon>
        <taxon>Magnoliopsida</taxon>
        <taxon>eudicotyledons</taxon>
        <taxon>Gunneridae</taxon>
        <taxon>Pentapetalae</taxon>
        <taxon>rosids</taxon>
        <taxon>malvids</taxon>
        <taxon>Malvales</taxon>
        <taxon>Malvaceae</taxon>
        <taxon>Malvoideae</taxon>
        <taxon>Hibiscus</taxon>
    </lineage>
</organism>
<dbReference type="SMART" id="SM00504">
    <property type="entry name" value="Ubox"/>
    <property type="match status" value="1"/>
</dbReference>
<evidence type="ECO:0000256" key="2">
    <source>
        <dbReference type="ARBA" id="ARBA00004906"/>
    </source>
</evidence>
<evidence type="ECO:0000256" key="6">
    <source>
        <dbReference type="SAM" id="MobiDB-lite"/>
    </source>
</evidence>
<evidence type="ECO:0000256" key="3">
    <source>
        <dbReference type="ARBA" id="ARBA00022679"/>
    </source>
</evidence>
<dbReference type="InterPro" id="IPR045210">
    <property type="entry name" value="RING-Ubox_PUB"/>
</dbReference>